<feature type="compositionally biased region" description="Basic residues" evidence="1">
    <location>
        <begin position="1"/>
        <end position="11"/>
    </location>
</feature>
<reference evidence="2 3" key="1">
    <citation type="journal article" date="2011" name="J. Bacteriol.">
        <title>Complete genome sequence of the plant pathogen Ralstonia solanacearum strain Po82.</title>
        <authorList>
            <person name="Xu J."/>
            <person name="Zheng H.J."/>
            <person name="Liu L."/>
            <person name="Pan Z.C."/>
            <person name="Prior P."/>
            <person name="Tang B."/>
            <person name="Xu J.S."/>
            <person name="Zhang H."/>
            <person name="Tian Q."/>
            <person name="Zhang L.Q."/>
            <person name="Feng J."/>
        </authorList>
    </citation>
    <scope>NUCLEOTIDE SEQUENCE [LARGE SCALE GENOMIC DNA]</scope>
    <source>
        <strain evidence="2 3">Po82</strain>
    </source>
</reference>
<name>F6G5V6_RALS8</name>
<evidence type="ECO:0000256" key="1">
    <source>
        <dbReference type="SAM" id="MobiDB-lite"/>
    </source>
</evidence>
<gene>
    <name evidence="2" type="ordered locus">RSPO_c00068</name>
</gene>
<proteinExistence type="predicted"/>
<organism evidence="2 3">
    <name type="scientific">Ralstonia solanacearum (strain Po82)</name>
    <dbReference type="NCBI Taxonomy" id="1031711"/>
    <lineage>
        <taxon>Bacteria</taxon>
        <taxon>Pseudomonadati</taxon>
        <taxon>Pseudomonadota</taxon>
        <taxon>Betaproteobacteria</taxon>
        <taxon>Burkholderiales</taxon>
        <taxon>Burkholderiaceae</taxon>
        <taxon>Ralstonia</taxon>
        <taxon>Ralstonia solanacearum species complex</taxon>
    </lineage>
</organism>
<dbReference type="KEGG" id="rsn:RSPO_c00068"/>
<protein>
    <submittedName>
        <fullName evidence="2">Uncharacterized protein</fullName>
    </submittedName>
</protein>
<dbReference type="PATRIC" id="fig|1031711.3.peg.67"/>
<evidence type="ECO:0000313" key="3">
    <source>
        <dbReference type="Proteomes" id="UP000007953"/>
    </source>
</evidence>
<dbReference type="HOGENOM" id="CLU_3275587_0_0_4"/>
<feature type="region of interest" description="Disordered" evidence="1">
    <location>
        <begin position="1"/>
        <end position="26"/>
    </location>
</feature>
<dbReference type="AlphaFoldDB" id="F6G5V6"/>
<evidence type="ECO:0000313" key="2">
    <source>
        <dbReference type="EMBL" id="AEG67372.1"/>
    </source>
</evidence>
<sequence length="41" mass="4308">MAGGGARKRRLAPGGKPPSLPCVTPDPAARLSVCRRHIPEM</sequence>
<dbReference type="EMBL" id="CP002819">
    <property type="protein sequence ID" value="AEG67372.1"/>
    <property type="molecule type" value="Genomic_DNA"/>
</dbReference>
<accession>F6G5V6</accession>
<dbReference type="Proteomes" id="UP000007953">
    <property type="component" value="Chromosome"/>
</dbReference>